<evidence type="ECO:0000313" key="2">
    <source>
        <dbReference type="EMBL" id="OIT30514.1"/>
    </source>
</evidence>
<protein>
    <submittedName>
        <fullName evidence="2">Uncharacterized protein</fullName>
    </submittedName>
</protein>
<reference evidence="2" key="1">
    <citation type="submission" date="2016-11" db="EMBL/GenBank/DDBJ databases">
        <title>The genome of Nicotiana attenuata.</title>
        <authorList>
            <person name="Xu S."/>
            <person name="Brockmoeller T."/>
            <person name="Gaquerel E."/>
            <person name="Navarro A."/>
            <person name="Kuhl H."/>
            <person name="Gase K."/>
            <person name="Ling Z."/>
            <person name="Zhou W."/>
            <person name="Kreitzer C."/>
            <person name="Stanke M."/>
            <person name="Tang H."/>
            <person name="Lyons E."/>
            <person name="Pandey P."/>
            <person name="Pandey S.P."/>
            <person name="Timmermann B."/>
            <person name="Baldwin I.T."/>
        </authorList>
    </citation>
    <scope>NUCLEOTIDE SEQUENCE [LARGE SCALE GENOMIC DNA]</scope>
    <source>
        <strain evidence="2">UT</strain>
    </source>
</reference>
<dbReference type="EMBL" id="MJEQ01001494">
    <property type="protein sequence ID" value="OIT30514.1"/>
    <property type="molecule type" value="Genomic_DNA"/>
</dbReference>
<dbReference type="Proteomes" id="UP000187609">
    <property type="component" value="Unassembled WGS sequence"/>
</dbReference>
<comment type="caution">
    <text evidence="2">The sequence shown here is derived from an EMBL/GenBank/DDBJ whole genome shotgun (WGS) entry which is preliminary data.</text>
</comment>
<evidence type="ECO:0000313" key="3">
    <source>
        <dbReference type="Proteomes" id="UP000187609"/>
    </source>
</evidence>
<feature type="chain" id="PRO_5016358361" evidence="1">
    <location>
        <begin position="19"/>
        <end position="118"/>
    </location>
</feature>
<accession>A0A314KP81</accession>
<gene>
    <name evidence="2" type="ORF">A4A49_18114</name>
</gene>
<dbReference type="Gramene" id="OIT30514">
    <property type="protein sequence ID" value="OIT30514"/>
    <property type="gene ID" value="A4A49_18114"/>
</dbReference>
<keyword evidence="1" id="KW-0732">Signal</keyword>
<keyword evidence="3" id="KW-1185">Reference proteome</keyword>
<sequence length="118" mass="14257">MYEIYMLWFSLLVFVNFGKHEDFSWFCSLLCCNNCLFVRFSSTSLVHRSLKRYSGNRKAALIADRNHENDQTFGKTRDDKRARRRELYRLMPPDKKEAILARRRANRAELKRRRLTAY</sequence>
<proteinExistence type="predicted"/>
<evidence type="ECO:0000256" key="1">
    <source>
        <dbReference type="SAM" id="SignalP"/>
    </source>
</evidence>
<organism evidence="2 3">
    <name type="scientific">Nicotiana attenuata</name>
    <name type="common">Coyote tobacco</name>
    <dbReference type="NCBI Taxonomy" id="49451"/>
    <lineage>
        <taxon>Eukaryota</taxon>
        <taxon>Viridiplantae</taxon>
        <taxon>Streptophyta</taxon>
        <taxon>Embryophyta</taxon>
        <taxon>Tracheophyta</taxon>
        <taxon>Spermatophyta</taxon>
        <taxon>Magnoliopsida</taxon>
        <taxon>eudicotyledons</taxon>
        <taxon>Gunneridae</taxon>
        <taxon>Pentapetalae</taxon>
        <taxon>asterids</taxon>
        <taxon>lamiids</taxon>
        <taxon>Solanales</taxon>
        <taxon>Solanaceae</taxon>
        <taxon>Nicotianoideae</taxon>
        <taxon>Nicotianeae</taxon>
        <taxon>Nicotiana</taxon>
    </lineage>
</organism>
<feature type="signal peptide" evidence="1">
    <location>
        <begin position="1"/>
        <end position="18"/>
    </location>
</feature>
<dbReference type="AlphaFoldDB" id="A0A314KP81"/>
<name>A0A314KP81_NICAT</name>